<evidence type="ECO:0000313" key="2">
    <source>
        <dbReference type="EMBL" id="OAN17975.1"/>
    </source>
</evidence>
<gene>
    <name evidence="2" type="ORF">A3K86_03385</name>
</gene>
<name>A0A178KLU6_9GAMM</name>
<dbReference type="OrthoDB" id="5906309at2"/>
<protein>
    <recommendedName>
        <fullName evidence="4">DUF3899 domain-containing protein</fullName>
    </recommendedName>
</protein>
<keyword evidence="3" id="KW-1185">Reference proteome</keyword>
<keyword evidence="1" id="KW-0812">Transmembrane</keyword>
<reference evidence="2 3" key="1">
    <citation type="submission" date="2016-03" db="EMBL/GenBank/DDBJ databases">
        <title>Photobacterium proteolyticum sp. nov. a protease producing bacterium isolated from ocean sediments of Laizhou Bay.</title>
        <authorList>
            <person name="Li Y."/>
        </authorList>
    </citation>
    <scope>NUCLEOTIDE SEQUENCE [LARGE SCALE GENOMIC DNA]</scope>
    <source>
        <strain evidence="2 3">R-40508</strain>
    </source>
</reference>
<dbReference type="Proteomes" id="UP000078503">
    <property type="component" value="Unassembled WGS sequence"/>
</dbReference>
<proteinExistence type="predicted"/>
<dbReference type="RefSeq" id="WP_068327688.1">
    <property type="nucleotide sequence ID" value="NZ_LVHF01000012.1"/>
</dbReference>
<feature type="transmembrane region" description="Helical" evidence="1">
    <location>
        <begin position="43"/>
        <end position="60"/>
    </location>
</feature>
<accession>A0A178KLU6</accession>
<organism evidence="2 3">
    <name type="scientific">Photobacterium jeanii</name>
    <dbReference type="NCBI Taxonomy" id="858640"/>
    <lineage>
        <taxon>Bacteria</taxon>
        <taxon>Pseudomonadati</taxon>
        <taxon>Pseudomonadota</taxon>
        <taxon>Gammaproteobacteria</taxon>
        <taxon>Vibrionales</taxon>
        <taxon>Vibrionaceae</taxon>
        <taxon>Photobacterium</taxon>
    </lineage>
</organism>
<sequence>MQYTRNVLAAVFFIAISHGVIFALLKVGDWLWGAIEIRFLSDYFFYALVIQWAIGAFFLFSTPRGINHLHHSPSKATRMAASLADESTEASHQTTVDLGLSTKLFISGAFSLLVCLLI</sequence>
<comment type="caution">
    <text evidence="2">The sequence shown here is derived from an EMBL/GenBank/DDBJ whole genome shotgun (WGS) entry which is preliminary data.</text>
</comment>
<keyword evidence="1" id="KW-0472">Membrane</keyword>
<dbReference type="EMBL" id="LVHF01000012">
    <property type="protein sequence ID" value="OAN17975.1"/>
    <property type="molecule type" value="Genomic_DNA"/>
</dbReference>
<evidence type="ECO:0000256" key="1">
    <source>
        <dbReference type="SAM" id="Phobius"/>
    </source>
</evidence>
<dbReference type="AlphaFoldDB" id="A0A178KLU6"/>
<dbReference type="STRING" id="858640.A3K86_03385"/>
<evidence type="ECO:0008006" key="4">
    <source>
        <dbReference type="Google" id="ProtNLM"/>
    </source>
</evidence>
<evidence type="ECO:0000313" key="3">
    <source>
        <dbReference type="Proteomes" id="UP000078503"/>
    </source>
</evidence>
<feature type="transmembrane region" description="Helical" evidence="1">
    <location>
        <begin position="7"/>
        <end position="28"/>
    </location>
</feature>
<keyword evidence="1" id="KW-1133">Transmembrane helix</keyword>